<dbReference type="eggNOG" id="COG1672">
    <property type="taxonomic scope" value="Bacteria"/>
</dbReference>
<dbReference type="PANTHER" id="PTHR34825">
    <property type="entry name" value="CONSERVED PROTEIN, WITH A WEAK D-GALACTARATE DEHYDRATASE/ALTRONATE HYDROLASE DOMAIN"/>
    <property type="match status" value="1"/>
</dbReference>
<dbReference type="OrthoDB" id="1050390at2"/>
<reference key="1">
    <citation type="submission" date="2010-11" db="EMBL/GenBank/DDBJ databases">
        <title>The complete genome of chromosome of Calditerrivibrio nitroreducens DSM 19672.</title>
        <authorList>
            <consortium name="US DOE Joint Genome Institute (JGI-PGF)"/>
            <person name="Lucas S."/>
            <person name="Copeland A."/>
            <person name="Lapidus A."/>
            <person name="Bruce D."/>
            <person name="Goodwin L."/>
            <person name="Pitluck S."/>
            <person name="Kyrpides N."/>
            <person name="Mavromatis K."/>
            <person name="Ivanova N."/>
            <person name="Mikhailova N."/>
            <person name="Zeytun A."/>
            <person name="Brettin T."/>
            <person name="Detter J.C."/>
            <person name="Tapia R."/>
            <person name="Han C."/>
            <person name="Land M."/>
            <person name="Hauser L."/>
            <person name="Markowitz V."/>
            <person name="Cheng J.-F."/>
            <person name="Hugenholtz P."/>
            <person name="Woyke T."/>
            <person name="Wu D."/>
            <person name="Spring S."/>
            <person name="Schroeder M."/>
            <person name="Brambilla E."/>
            <person name="Klenk H.-P."/>
            <person name="Eisen J.A."/>
        </authorList>
    </citation>
    <scope>NUCLEOTIDE SEQUENCE [LARGE SCALE GENOMIC DNA]</scope>
    <source>
        <strain>DSM 19672</strain>
    </source>
</reference>
<dbReference type="STRING" id="768670.Calni_0913"/>
<dbReference type="HOGENOM" id="CLU_021114_0_0_0"/>
<dbReference type="Pfam" id="PF09820">
    <property type="entry name" value="AAA-ATPase_like"/>
    <property type="match status" value="1"/>
</dbReference>
<dbReference type="InterPro" id="IPR012547">
    <property type="entry name" value="PDDEXK_9"/>
</dbReference>
<proteinExistence type="predicted"/>
<dbReference type="EMBL" id="CP002347">
    <property type="protein sequence ID" value="ADR18824.1"/>
    <property type="molecule type" value="Genomic_DNA"/>
</dbReference>
<dbReference type="PANTHER" id="PTHR34825:SF1">
    <property type="entry name" value="AAA-ATPASE-LIKE DOMAIN-CONTAINING PROTEIN"/>
    <property type="match status" value="1"/>
</dbReference>
<evidence type="ECO:0000313" key="3">
    <source>
        <dbReference type="Proteomes" id="UP000007039"/>
    </source>
</evidence>
<gene>
    <name evidence="2" type="ordered locus">Calni_0913</name>
</gene>
<dbReference type="SUPFAM" id="SSF52540">
    <property type="entry name" value="P-loop containing nucleoside triphosphate hydrolases"/>
    <property type="match status" value="1"/>
</dbReference>
<reference evidence="2 3" key="2">
    <citation type="journal article" date="2011" name="Stand. Genomic Sci.">
        <title>Complete genome sequence of Calditerrivibrio nitroreducens type strain (Yu37-1).</title>
        <authorList>
            <person name="Pitluck S."/>
            <person name="Sikorski J."/>
            <person name="Zeytun A."/>
            <person name="Lapidus A."/>
            <person name="Nolan M."/>
            <person name="Lucas S."/>
            <person name="Hammon N."/>
            <person name="Deshpande S."/>
            <person name="Cheng J.F."/>
            <person name="Tapia R."/>
            <person name="Han C."/>
            <person name="Goodwin L."/>
            <person name="Liolios K."/>
            <person name="Pagani I."/>
            <person name="Ivanova N."/>
            <person name="Mavromatis K."/>
            <person name="Pati A."/>
            <person name="Chen A."/>
            <person name="Palaniappan K."/>
            <person name="Hauser L."/>
            <person name="Chang Y.J."/>
            <person name="Jeffries C.D."/>
            <person name="Detter J.C."/>
            <person name="Brambilla E."/>
            <person name="Djao O.D."/>
            <person name="Rohde M."/>
            <person name="Spring S."/>
            <person name="Goker M."/>
            <person name="Woyke T."/>
            <person name="Bristow J."/>
            <person name="Eisen J.A."/>
            <person name="Markowitz V."/>
            <person name="Hugenholtz P."/>
            <person name="Kyrpides N.C."/>
            <person name="Klenk H.P."/>
            <person name="Land M."/>
        </authorList>
    </citation>
    <scope>NUCLEOTIDE SEQUENCE [LARGE SCALE GENOMIC DNA]</scope>
    <source>
        <strain evidence="3">DSM 19672 / NBRC 101217 / Yu37-1</strain>
    </source>
</reference>
<name>E4THJ9_CALNY</name>
<protein>
    <submittedName>
        <fullName evidence="2">AAA-ATPase</fullName>
    </submittedName>
</protein>
<dbReference type="Gene3D" id="3.40.50.300">
    <property type="entry name" value="P-loop containing nucleotide triphosphate hydrolases"/>
    <property type="match status" value="1"/>
</dbReference>
<dbReference type="Pfam" id="PF08011">
    <property type="entry name" value="PDDEXK_9"/>
    <property type="match status" value="1"/>
</dbReference>
<sequence length="520" mass="61225">MKKLPIGIQNLREIIEDKYIYIDKTEEAYQLVSNYKYVFLSRPRRFGKSLFVDTLKELFEGNKKLFEGLYIYDKWNWDEKYPVIKISWAGDLTTLERVEDRAIDIFKTNQRLLGIECQNINNPSSCFNELIQKAYEKYNQKVVILIDEYDKPILDVIENVEQAKINRGFLRSLYSIIKDNDAYIRFAFLTGVSKFSKASIFSGLNMLTDISLNPKYGNICGYTQRDIETSFKDYFVDVDMESVKRWYNGYNFLKDNVYNPFDILQFISNGLVFDNYWFETGTPSFLIKLLKERRYFLPNFSNIVVDKKLLSSFDVENIDLEVILFQSGYLTIEKVIQTPRSIGYKLKIPNLEVQISLNDYILRYLFNYRESNDIQNQSYDAFYNGDLDVIRDNLTTLFSSIPYTNYTNNELKLYEGFYASVVYAYLVSLGVDLINEDVTNKGRIDLTVFASDKIYIIEFKVDGVKGEALSQIKHKNYAQKYLDMGKDIYLVGIEFSSSERNIVNFEWEKLERWNVKTLER</sequence>
<evidence type="ECO:0000259" key="1">
    <source>
        <dbReference type="Pfam" id="PF09820"/>
    </source>
</evidence>
<evidence type="ECO:0000313" key="2">
    <source>
        <dbReference type="EMBL" id="ADR18824.1"/>
    </source>
</evidence>
<dbReference type="RefSeq" id="WP_013451037.1">
    <property type="nucleotide sequence ID" value="NC_014758.1"/>
</dbReference>
<dbReference type="Proteomes" id="UP000007039">
    <property type="component" value="Chromosome"/>
</dbReference>
<dbReference type="AlphaFoldDB" id="E4THJ9"/>
<feature type="domain" description="AAA-ATPase-like" evidence="1">
    <location>
        <begin position="5"/>
        <end position="201"/>
    </location>
</feature>
<organism evidence="2 3">
    <name type="scientific">Calditerrivibrio nitroreducens (strain DSM 19672 / NBRC 101217 / Yu37-1)</name>
    <dbReference type="NCBI Taxonomy" id="768670"/>
    <lineage>
        <taxon>Bacteria</taxon>
        <taxon>Pseudomonadati</taxon>
        <taxon>Deferribacterota</taxon>
        <taxon>Deferribacteres</taxon>
        <taxon>Deferribacterales</taxon>
        <taxon>Calditerrivibrionaceae</taxon>
    </lineage>
</organism>
<dbReference type="InterPro" id="IPR027417">
    <property type="entry name" value="P-loop_NTPase"/>
</dbReference>
<keyword evidence="3" id="KW-1185">Reference proteome</keyword>
<dbReference type="KEGG" id="cni:Calni_0913"/>
<dbReference type="InterPro" id="IPR018631">
    <property type="entry name" value="AAA-ATPase-like_dom"/>
</dbReference>
<accession>E4THJ9</accession>